<keyword evidence="1" id="KW-1133">Transmembrane helix</keyword>
<feature type="transmembrane region" description="Helical" evidence="1">
    <location>
        <begin position="21"/>
        <end position="44"/>
    </location>
</feature>
<keyword evidence="1" id="KW-0472">Membrane</keyword>
<reference evidence="2" key="1">
    <citation type="journal article" date="2019" name="Environ. Microbiol.">
        <title>Fungal ecological strategies reflected in gene transcription - a case study of two litter decomposers.</title>
        <authorList>
            <person name="Barbi F."/>
            <person name="Kohler A."/>
            <person name="Barry K."/>
            <person name="Baskaran P."/>
            <person name="Daum C."/>
            <person name="Fauchery L."/>
            <person name="Ihrmark K."/>
            <person name="Kuo A."/>
            <person name="LaButti K."/>
            <person name="Lipzen A."/>
            <person name="Morin E."/>
            <person name="Grigoriev I.V."/>
            <person name="Henrissat B."/>
            <person name="Lindahl B."/>
            <person name="Martin F."/>
        </authorList>
    </citation>
    <scope>NUCLEOTIDE SEQUENCE</scope>
    <source>
        <strain evidence="2">JB14</strain>
    </source>
</reference>
<evidence type="ECO:0000313" key="2">
    <source>
        <dbReference type="EMBL" id="KAE9389667.1"/>
    </source>
</evidence>
<dbReference type="AlphaFoldDB" id="A0A6A4GXB6"/>
<gene>
    <name evidence="2" type="ORF">BT96DRAFT_1003021</name>
</gene>
<dbReference type="EMBL" id="ML769687">
    <property type="protein sequence ID" value="KAE9389667.1"/>
    <property type="molecule type" value="Genomic_DNA"/>
</dbReference>
<evidence type="ECO:0000313" key="3">
    <source>
        <dbReference type="Proteomes" id="UP000799118"/>
    </source>
</evidence>
<dbReference type="OrthoDB" id="2907833at2759"/>
<proteinExistence type="predicted"/>
<keyword evidence="3" id="KW-1185">Reference proteome</keyword>
<keyword evidence="1" id="KW-0812">Transmembrane</keyword>
<dbReference type="Proteomes" id="UP000799118">
    <property type="component" value="Unassembled WGS sequence"/>
</dbReference>
<accession>A0A6A4GXB6</accession>
<sequence>MLTRSLSPAWTYFSKFPTDPWWFKALVILCVSLCIGDTVATGILNYDWAVANYANPAALGDMHWALPVEACFL</sequence>
<protein>
    <submittedName>
        <fullName evidence="2">Uncharacterized protein</fullName>
    </submittedName>
</protein>
<organism evidence="2 3">
    <name type="scientific">Gymnopus androsaceus JB14</name>
    <dbReference type="NCBI Taxonomy" id="1447944"/>
    <lineage>
        <taxon>Eukaryota</taxon>
        <taxon>Fungi</taxon>
        <taxon>Dikarya</taxon>
        <taxon>Basidiomycota</taxon>
        <taxon>Agaricomycotina</taxon>
        <taxon>Agaricomycetes</taxon>
        <taxon>Agaricomycetidae</taxon>
        <taxon>Agaricales</taxon>
        <taxon>Marasmiineae</taxon>
        <taxon>Omphalotaceae</taxon>
        <taxon>Gymnopus</taxon>
    </lineage>
</organism>
<evidence type="ECO:0000256" key="1">
    <source>
        <dbReference type="SAM" id="Phobius"/>
    </source>
</evidence>
<name>A0A6A4GXB6_9AGAR</name>